<dbReference type="SUPFAM" id="SSF53850">
    <property type="entry name" value="Periplasmic binding protein-like II"/>
    <property type="match status" value="1"/>
</dbReference>
<proteinExistence type="predicted"/>
<evidence type="ECO:0000313" key="1">
    <source>
        <dbReference type="EMBL" id="VEP11625.1"/>
    </source>
</evidence>
<organism evidence="1 2">
    <name type="scientific">Hyella patelloides LEGE 07179</name>
    <dbReference type="NCBI Taxonomy" id="945734"/>
    <lineage>
        <taxon>Bacteria</taxon>
        <taxon>Bacillati</taxon>
        <taxon>Cyanobacteriota</taxon>
        <taxon>Cyanophyceae</taxon>
        <taxon>Pleurocapsales</taxon>
        <taxon>Hyellaceae</taxon>
        <taxon>Hyella</taxon>
    </lineage>
</organism>
<name>A0A563VK11_9CYAN</name>
<dbReference type="Gene3D" id="3.40.190.290">
    <property type="match status" value="1"/>
</dbReference>
<dbReference type="EMBL" id="CAACVJ010000014">
    <property type="protein sequence ID" value="VEP11625.1"/>
    <property type="molecule type" value="Genomic_DNA"/>
</dbReference>
<sequence length="130" mass="14694">MAANSQINNLADHSWIGAEDSLAQALYSNKLQYKFPGVKFHYRVNTLVGILTALNNDMGVGTLFCFMGDTELNLQRVHPPITELAKDLWLLTHPDLRQVARIKIFIDFIANNLKPKTDLIEGKVCRDKLL</sequence>
<dbReference type="Proteomes" id="UP000320055">
    <property type="component" value="Unassembled WGS sequence"/>
</dbReference>
<dbReference type="AlphaFoldDB" id="A0A563VK11"/>
<gene>
    <name evidence="1" type="ORF">H1P_1100009</name>
</gene>
<reference evidence="1 2" key="1">
    <citation type="submission" date="2019-01" db="EMBL/GenBank/DDBJ databases">
        <authorList>
            <person name="Brito A."/>
        </authorList>
    </citation>
    <scope>NUCLEOTIDE SEQUENCE [LARGE SCALE GENOMIC DNA]</scope>
    <source>
        <strain evidence="1">1</strain>
    </source>
</reference>
<accession>A0A563VK11</accession>
<protein>
    <submittedName>
        <fullName evidence="1">Transcriptional regulator, LysR family protein</fullName>
    </submittedName>
</protein>
<keyword evidence="2" id="KW-1185">Reference proteome</keyword>
<evidence type="ECO:0000313" key="2">
    <source>
        <dbReference type="Proteomes" id="UP000320055"/>
    </source>
</evidence>